<gene>
    <name evidence="1" type="ORF">SRIMR7_39630</name>
</gene>
<evidence type="ECO:0000313" key="2">
    <source>
        <dbReference type="Proteomes" id="UP000829494"/>
    </source>
</evidence>
<reference evidence="1 2" key="1">
    <citation type="submission" date="2022-03" db="EMBL/GenBank/DDBJ databases">
        <title>Complete genome of Streptomyces rimosus ssp. rimosus R7 (=ATCC 10970).</title>
        <authorList>
            <person name="Beganovic S."/>
            <person name="Ruckert C."/>
            <person name="Busche T."/>
            <person name="Kalinowski J."/>
            <person name="Wittmann C."/>
        </authorList>
    </citation>
    <scope>NUCLEOTIDE SEQUENCE [LARGE SCALE GENOMIC DNA]</scope>
    <source>
        <strain evidence="1 2">R7</strain>
    </source>
</reference>
<dbReference type="RefSeq" id="WP_003980475.1">
    <property type="nucleotide sequence ID" value="NZ_CP043497.1"/>
</dbReference>
<sequence>MSDSVTLSACLKRLSWSPDRLAREINRVCGGGTISDKAPYNWLKGSLPRRQLPEIVARILSEKLGEPVTVRDLWPDRFPAPVAEKATLPRQRSAGIAPDPLPAQDMVATAVDWLVGNDPPMTCRLRGEEVDPHILSVLEDRSAQLRRLGDERAGELVMDWAVQELRWTRKLIAECSYGRATGLRLHRTAAELAQVVGWMAADLDMAGQSERHLLAALRSARIAGDRALAAYVISCLSYRFTWSGQGREALRLIQIARKGTQDEAPGPGQALLASRLARAYAALGDAVGCRRALDEAQELIEADGECRTEPWASWVTPAVLVADAGRSWLDVGRSAWAERHLVRGLELFGESQPLNRLLHWTSLAEARLAHGDVDGAAAATWEALGLWERVTSHRARVRLTRLRSRFARCDAMVARQIAQDTAEVLDEARRLASCG</sequence>
<protein>
    <submittedName>
        <fullName evidence="1">Protein involved in sporulation</fullName>
    </submittedName>
</protein>
<proteinExistence type="predicted"/>
<name>A0ABY3ZER6_STRRM</name>
<evidence type="ECO:0000313" key="1">
    <source>
        <dbReference type="EMBL" id="UNZ08281.1"/>
    </source>
</evidence>
<dbReference type="SUPFAM" id="SSF48452">
    <property type="entry name" value="TPR-like"/>
    <property type="match status" value="1"/>
</dbReference>
<dbReference type="InterPro" id="IPR011990">
    <property type="entry name" value="TPR-like_helical_dom_sf"/>
</dbReference>
<organism evidence="1 2">
    <name type="scientific">Streptomyces rimosus subsp. rimosus</name>
    <dbReference type="NCBI Taxonomy" id="132474"/>
    <lineage>
        <taxon>Bacteria</taxon>
        <taxon>Bacillati</taxon>
        <taxon>Actinomycetota</taxon>
        <taxon>Actinomycetes</taxon>
        <taxon>Kitasatosporales</taxon>
        <taxon>Streptomycetaceae</taxon>
        <taxon>Streptomyces</taxon>
    </lineage>
</organism>
<dbReference type="EMBL" id="CP094298">
    <property type="protein sequence ID" value="UNZ08281.1"/>
    <property type="molecule type" value="Genomic_DNA"/>
</dbReference>
<accession>A0ABY3ZER6</accession>
<dbReference type="GeneID" id="66852566"/>
<keyword evidence="2" id="KW-1185">Reference proteome</keyword>
<dbReference type="Proteomes" id="UP000829494">
    <property type="component" value="Chromosome"/>
</dbReference>